<comment type="caution">
    <text evidence="3">The sequence shown here is derived from an EMBL/GenBank/DDBJ whole genome shotgun (WGS) entry which is preliminary data.</text>
</comment>
<gene>
    <name evidence="3" type="ORF">PALI_a3156</name>
</gene>
<keyword evidence="1" id="KW-0812">Transmembrane</keyword>
<evidence type="ECO:0000313" key="4">
    <source>
        <dbReference type="Proteomes" id="UP000648482"/>
    </source>
</evidence>
<sequence>MKLNNLLRLIAGIMIIVSVLLQTFVDPRWIWLTIFIALNLVQSAFSDWCPAIALLRKLNVKE</sequence>
<dbReference type="Pfam" id="PF11127">
    <property type="entry name" value="YgaP-like_TM"/>
    <property type="match status" value="1"/>
</dbReference>
<feature type="transmembrane region" description="Helical" evidence="1">
    <location>
        <begin position="7"/>
        <end position="25"/>
    </location>
</feature>
<dbReference type="Proteomes" id="UP000648482">
    <property type="component" value="Unassembled WGS sequence"/>
</dbReference>
<protein>
    <recommendedName>
        <fullName evidence="2">Inner membrane protein YgaP-like transmembrane domain-containing protein</fullName>
    </recommendedName>
</protein>
<accession>A0ABR9E564</accession>
<name>A0ABR9E564_9GAMM</name>
<evidence type="ECO:0000259" key="2">
    <source>
        <dbReference type="Pfam" id="PF11127"/>
    </source>
</evidence>
<feature type="transmembrane region" description="Helical" evidence="1">
    <location>
        <begin position="31"/>
        <end position="55"/>
    </location>
</feature>
<keyword evidence="1" id="KW-0472">Membrane</keyword>
<dbReference type="RefSeq" id="WP_193156499.1">
    <property type="nucleotide sequence ID" value="NZ_AQGU01000028.1"/>
</dbReference>
<dbReference type="InterPro" id="IPR021309">
    <property type="entry name" value="YgaP-like_TM"/>
</dbReference>
<keyword evidence="4" id="KW-1185">Reference proteome</keyword>
<organism evidence="3 4">
    <name type="scientific">Pseudoalteromonas aliena SW19</name>
    <dbReference type="NCBI Taxonomy" id="1314866"/>
    <lineage>
        <taxon>Bacteria</taxon>
        <taxon>Pseudomonadati</taxon>
        <taxon>Pseudomonadota</taxon>
        <taxon>Gammaproteobacteria</taxon>
        <taxon>Alteromonadales</taxon>
        <taxon>Pseudoalteromonadaceae</taxon>
        <taxon>Pseudoalteromonas</taxon>
    </lineage>
</organism>
<evidence type="ECO:0000256" key="1">
    <source>
        <dbReference type="SAM" id="Phobius"/>
    </source>
</evidence>
<dbReference type="Gene3D" id="6.10.140.1340">
    <property type="match status" value="1"/>
</dbReference>
<evidence type="ECO:0000313" key="3">
    <source>
        <dbReference type="EMBL" id="MBE0361060.1"/>
    </source>
</evidence>
<reference evidence="3 4" key="1">
    <citation type="submission" date="2015-06" db="EMBL/GenBank/DDBJ databases">
        <title>Genome sequence of Pseudoalteromonas aliena.</title>
        <authorList>
            <person name="Xie B.-B."/>
            <person name="Rong J.-C."/>
            <person name="Qin Q.-L."/>
            <person name="Zhang Y.-Z."/>
        </authorList>
    </citation>
    <scope>NUCLEOTIDE SEQUENCE [LARGE SCALE GENOMIC DNA]</scope>
    <source>
        <strain evidence="3 4">SW19</strain>
    </source>
</reference>
<keyword evidence="1" id="KW-1133">Transmembrane helix</keyword>
<feature type="domain" description="Inner membrane protein YgaP-like transmembrane" evidence="2">
    <location>
        <begin position="3"/>
        <end position="59"/>
    </location>
</feature>
<dbReference type="EMBL" id="AQGU01000028">
    <property type="protein sequence ID" value="MBE0361060.1"/>
    <property type="molecule type" value="Genomic_DNA"/>
</dbReference>
<proteinExistence type="predicted"/>